<evidence type="ECO:0000259" key="2">
    <source>
        <dbReference type="Pfam" id="PF04155"/>
    </source>
</evidence>
<dbReference type="PANTHER" id="PTHR31967:SF20">
    <property type="entry name" value="GROUND-LIKE DOMAIN-CONTAINING PROTEIN"/>
    <property type="match status" value="1"/>
</dbReference>
<name>A0A2A2LF60_9BILA</name>
<dbReference type="Pfam" id="PF04155">
    <property type="entry name" value="Ground-like"/>
    <property type="match status" value="1"/>
</dbReference>
<dbReference type="AlphaFoldDB" id="A0A2A2LF60"/>
<protein>
    <recommendedName>
        <fullName evidence="2">Ground-like domain-containing protein</fullName>
    </recommendedName>
</protein>
<dbReference type="Proteomes" id="UP000218231">
    <property type="component" value="Unassembled WGS sequence"/>
</dbReference>
<organism evidence="3 4">
    <name type="scientific">Diploscapter pachys</name>
    <dbReference type="NCBI Taxonomy" id="2018661"/>
    <lineage>
        <taxon>Eukaryota</taxon>
        <taxon>Metazoa</taxon>
        <taxon>Ecdysozoa</taxon>
        <taxon>Nematoda</taxon>
        <taxon>Chromadorea</taxon>
        <taxon>Rhabditida</taxon>
        <taxon>Rhabditina</taxon>
        <taxon>Rhabditomorpha</taxon>
        <taxon>Rhabditoidea</taxon>
        <taxon>Rhabditidae</taxon>
        <taxon>Diploscapter</taxon>
    </lineage>
</organism>
<dbReference type="STRING" id="2018661.A0A2A2LF60"/>
<accession>A0A2A2LF60</accession>
<dbReference type="PANTHER" id="PTHR31967">
    <property type="entry name" value="GROUNDHOG (HEDGEHOG-LIKE FAMILY)-RELATED"/>
    <property type="match status" value="1"/>
</dbReference>
<comment type="caution">
    <text evidence="3">The sequence shown here is derived from an EMBL/GenBank/DDBJ whole genome shotgun (WGS) entry which is preliminary data.</text>
</comment>
<evidence type="ECO:0000313" key="3">
    <source>
        <dbReference type="EMBL" id="PAV84728.1"/>
    </source>
</evidence>
<dbReference type="InterPro" id="IPR007284">
    <property type="entry name" value="Ground-like_dom"/>
</dbReference>
<evidence type="ECO:0000256" key="1">
    <source>
        <dbReference type="SAM" id="MobiDB-lite"/>
    </source>
</evidence>
<feature type="region of interest" description="Disordered" evidence="1">
    <location>
        <begin position="311"/>
        <end position="346"/>
    </location>
</feature>
<dbReference type="EMBL" id="LIAE01006824">
    <property type="protein sequence ID" value="PAV84728.1"/>
    <property type="molecule type" value="Genomic_DNA"/>
</dbReference>
<reference evidence="3 4" key="1">
    <citation type="journal article" date="2017" name="Curr. Biol.">
        <title>Genome architecture and evolution of a unichromosomal asexual nematode.</title>
        <authorList>
            <person name="Fradin H."/>
            <person name="Zegar C."/>
            <person name="Gutwein M."/>
            <person name="Lucas J."/>
            <person name="Kovtun M."/>
            <person name="Corcoran D."/>
            <person name="Baugh L.R."/>
            <person name="Kiontke K."/>
            <person name="Gunsalus K."/>
            <person name="Fitch D.H."/>
            <person name="Piano F."/>
        </authorList>
    </citation>
    <scope>NUCLEOTIDE SEQUENCE [LARGE SCALE GENOMIC DNA]</scope>
    <source>
        <strain evidence="3">PF1309</strain>
    </source>
</reference>
<dbReference type="OrthoDB" id="5831900at2759"/>
<feature type="region of interest" description="Disordered" evidence="1">
    <location>
        <begin position="139"/>
        <end position="158"/>
    </location>
</feature>
<gene>
    <name evidence="3" type="ORF">WR25_02874</name>
</gene>
<sequence length="699" mass="79953">MRLGLTRLFADNPWLTLLIIYLATTVQIQARDYSSARDLYEKRRRWGNVEDILELAGLKKRDYHNRYGYRFGHSEIRRHPGSYGRKNWSNERQNYEIALLEAKADSVPSWSHAIDDKDTIYDIERDLAQWTPVDLAKESQEMVESATTPKDSEESDLQDLEKEMDEASWTLASTFATKAPVVLDYASVVRNHPRYTTRMRPNTEATLTSKVPEIGKVEVKKPAKLIEDKKAISRKRRNRFNKAPSPAEIAKNLLELDKLDFDLTGQSAHPAIEFVNKLGDQIESEELKTIAARYTPNYMVRDGILYRKDNTPIANLRPPSHSVRASAADNYQKRKEQGSSGDISPAKLKQLIKDDQTKVASSNVLLEESNDNYKAILRPGQLQQRINQAVAIPMEHHTITQSNYVKPVEPVIEPKKHQKPHKHKQSYQKLHRQSGLTIKEFGPDEIDAAPTMPTRTKYRKMVEFIDDNNIEDITAPTEEVAEEGSDANSNEIWNERKIPEMPPPFPFSHCYMNANGFMCCNRYLESLIRKSYQKLKRASRFTECSIQKIANRIQNDCEKVFNTTFEVIVGLDDFAIKAHFASDLMCKLEEDHRVITAYSAQIPTMNGVPTDPLAIITPISFGTRKVFNSKEERDIKEDNKIEEASSDQFDAIVTTVQTPDSSKPTIEKIAIPFHELSREDILKADPDAKRVVRVKAFKT</sequence>
<proteinExistence type="predicted"/>
<feature type="domain" description="Ground-like" evidence="2">
    <location>
        <begin position="516"/>
        <end position="598"/>
    </location>
</feature>
<keyword evidence="4" id="KW-1185">Reference proteome</keyword>
<evidence type="ECO:0000313" key="4">
    <source>
        <dbReference type="Proteomes" id="UP000218231"/>
    </source>
</evidence>